<evidence type="ECO:0000259" key="2">
    <source>
        <dbReference type="Pfam" id="PF07859"/>
    </source>
</evidence>
<dbReference type="PANTHER" id="PTHR48081:SF8">
    <property type="entry name" value="ALPHA_BETA HYDROLASE FOLD-3 DOMAIN-CONTAINING PROTEIN-RELATED"/>
    <property type="match status" value="1"/>
</dbReference>
<evidence type="ECO:0000256" key="1">
    <source>
        <dbReference type="ARBA" id="ARBA00022801"/>
    </source>
</evidence>
<dbReference type="InterPro" id="IPR013094">
    <property type="entry name" value="AB_hydrolase_3"/>
</dbReference>
<feature type="domain" description="Alpha/beta hydrolase fold-3" evidence="2">
    <location>
        <begin position="102"/>
        <end position="319"/>
    </location>
</feature>
<accession>A0Y7Y9</accession>
<dbReference type="eggNOG" id="COG0657">
    <property type="taxonomic scope" value="Bacteria"/>
</dbReference>
<sequence length="342" mass="37366">MPNKLSADKRIDPRIKAVFGELGIPVTQKAASRDEIMERENSEAAVQERAIMQLINNAPHYEEVITYEGLVISEKEFISEPDGNTVKIQYIRPDTDETLPCVYYIHGGGMEMSSCFDGIYKAWGRCIALQGVAVAMVDFRNSRVPSSSGEVAPFPAGLNDCVSGIKWLHNNCSQLNINAGKIIIAGESGGGNLTIATGLRLKQDNALNIITGLYPLCPYIAGIWPLPENPSSVENEGILLSLHNSNGPMAYGIKELENKNPLAWPGFCSVDDVTGLPRTYIVVNECDPLRDEGINFYRLLIEAGVEAQCRQVMGTIHGTEIFLGCMNVSQETAASIANFCRH</sequence>
<dbReference type="InterPro" id="IPR029058">
    <property type="entry name" value="AB_hydrolase_fold"/>
</dbReference>
<reference evidence="3 4" key="1">
    <citation type="journal article" date="2010" name="J. Bacteriol.">
        <title>Genome sequence of the oligotrophic marine Gammaproteobacterium HTCC2143, isolated from the Oregon Coast.</title>
        <authorList>
            <person name="Oh H.M."/>
            <person name="Kang I."/>
            <person name="Ferriera S."/>
            <person name="Giovannoni S.J."/>
            <person name="Cho J.C."/>
        </authorList>
    </citation>
    <scope>NUCLEOTIDE SEQUENCE [LARGE SCALE GENOMIC DNA]</scope>
    <source>
        <strain evidence="3 4">HTCC2143</strain>
    </source>
</reference>
<evidence type="ECO:0000313" key="3">
    <source>
        <dbReference type="EMBL" id="EAW32243.1"/>
    </source>
</evidence>
<name>A0Y7Y9_9GAMM</name>
<dbReference type="OrthoDB" id="5729797at2"/>
<dbReference type="AlphaFoldDB" id="A0Y7Y9"/>
<dbReference type="GO" id="GO:0016787">
    <property type="term" value="F:hydrolase activity"/>
    <property type="evidence" value="ECO:0007669"/>
    <property type="project" value="UniProtKB-KW"/>
</dbReference>
<organism evidence="3 4">
    <name type="scientific">marine gamma proteobacterium HTCC2143</name>
    <dbReference type="NCBI Taxonomy" id="247633"/>
    <lineage>
        <taxon>Bacteria</taxon>
        <taxon>Pseudomonadati</taxon>
        <taxon>Pseudomonadota</taxon>
        <taxon>Gammaproteobacteria</taxon>
        <taxon>Cellvibrionales</taxon>
        <taxon>Spongiibacteraceae</taxon>
        <taxon>BD1-7 clade</taxon>
    </lineage>
</organism>
<dbReference type="EMBL" id="AAVT01000001">
    <property type="protein sequence ID" value="EAW32243.1"/>
    <property type="molecule type" value="Genomic_DNA"/>
</dbReference>
<gene>
    <name evidence="3" type="ORF">GP2143_13346</name>
</gene>
<dbReference type="InterPro" id="IPR050300">
    <property type="entry name" value="GDXG_lipolytic_enzyme"/>
</dbReference>
<dbReference type="ESTHER" id="9gamm-a0y7y9">
    <property type="family name" value="Hormone-sensitive_lipase_like"/>
</dbReference>
<dbReference type="PANTHER" id="PTHR48081">
    <property type="entry name" value="AB HYDROLASE SUPERFAMILY PROTEIN C4A8.06C"/>
    <property type="match status" value="1"/>
</dbReference>
<keyword evidence="1" id="KW-0378">Hydrolase</keyword>
<dbReference type="Proteomes" id="UP000004931">
    <property type="component" value="Unassembled WGS sequence"/>
</dbReference>
<dbReference type="Pfam" id="PF07859">
    <property type="entry name" value="Abhydrolase_3"/>
    <property type="match status" value="1"/>
</dbReference>
<dbReference type="Gene3D" id="3.40.50.1820">
    <property type="entry name" value="alpha/beta hydrolase"/>
    <property type="match status" value="1"/>
</dbReference>
<keyword evidence="4" id="KW-1185">Reference proteome</keyword>
<dbReference type="SUPFAM" id="SSF53474">
    <property type="entry name" value="alpha/beta-Hydrolases"/>
    <property type="match status" value="1"/>
</dbReference>
<protein>
    <submittedName>
        <fullName evidence="3">Possible esterase</fullName>
    </submittedName>
</protein>
<dbReference type="STRING" id="247633.GP2143_13346"/>
<comment type="caution">
    <text evidence="3">The sequence shown here is derived from an EMBL/GenBank/DDBJ whole genome shotgun (WGS) entry which is preliminary data.</text>
</comment>
<proteinExistence type="predicted"/>
<evidence type="ECO:0000313" key="4">
    <source>
        <dbReference type="Proteomes" id="UP000004931"/>
    </source>
</evidence>